<dbReference type="AlphaFoldDB" id="A0A8J7QAF8"/>
<dbReference type="EMBL" id="JAFREP010000019">
    <property type="protein sequence ID" value="MBO1320817.1"/>
    <property type="molecule type" value="Genomic_DNA"/>
</dbReference>
<dbReference type="InterPro" id="IPR035965">
    <property type="entry name" value="PAS-like_dom_sf"/>
</dbReference>
<dbReference type="Gene3D" id="3.30.450.20">
    <property type="entry name" value="PAS domain"/>
    <property type="match status" value="1"/>
</dbReference>
<accession>A0A8J7QAF8</accession>
<sequence length="210" mass="22957">MEFVSHVSLDEALGPRYLRLIEEHPDLWSIFTLSSGLAIGYVNRAVVTWSGREVTDLVGAAWPDLLGPGSTEAWCDKLFALQAGQVVHADWRPKGQDGASAMRLVSRLTPLADLSGKPCCVVAHQSLEIEPSRCPVPSTLLDQADHRTAMRHADLFNRLCAVQYAVQQRARGRGGTEGIQTAVRAAFAELEQLETRGLARNSMRKGVAIK</sequence>
<dbReference type="Proteomes" id="UP000664417">
    <property type="component" value="Unassembled WGS sequence"/>
</dbReference>
<evidence type="ECO:0000313" key="2">
    <source>
        <dbReference type="Proteomes" id="UP000664417"/>
    </source>
</evidence>
<dbReference type="SUPFAM" id="SSF55785">
    <property type="entry name" value="PYP-like sensor domain (PAS domain)"/>
    <property type="match status" value="1"/>
</dbReference>
<keyword evidence="2" id="KW-1185">Reference proteome</keyword>
<organism evidence="1 2">
    <name type="scientific">Acanthopleuribacter pedis</name>
    <dbReference type="NCBI Taxonomy" id="442870"/>
    <lineage>
        <taxon>Bacteria</taxon>
        <taxon>Pseudomonadati</taxon>
        <taxon>Acidobacteriota</taxon>
        <taxon>Holophagae</taxon>
        <taxon>Acanthopleuribacterales</taxon>
        <taxon>Acanthopleuribacteraceae</taxon>
        <taxon>Acanthopleuribacter</taxon>
    </lineage>
</organism>
<protein>
    <submittedName>
        <fullName evidence="1">Uncharacterized protein</fullName>
    </submittedName>
</protein>
<name>A0A8J7QAF8_9BACT</name>
<dbReference type="RefSeq" id="WP_207860769.1">
    <property type="nucleotide sequence ID" value="NZ_JAFREP010000019.1"/>
</dbReference>
<gene>
    <name evidence="1" type="ORF">J3U88_20225</name>
</gene>
<reference evidence="1" key="1">
    <citation type="submission" date="2021-03" db="EMBL/GenBank/DDBJ databases">
        <authorList>
            <person name="Wang G."/>
        </authorList>
    </citation>
    <scope>NUCLEOTIDE SEQUENCE</scope>
    <source>
        <strain evidence="1">KCTC 12899</strain>
    </source>
</reference>
<evidence type="ECO:0000313" key="1">
    <source>
        <dbReference type="EMBL" id="MBO1320817.1"/>
    </source>
</evidence>
<proteinExistence type="predicted"/>
<comment type="caution">
    <text evidence="1">The sequence shown here is derived from an EMBL/GenBank/DDBJ whole genome shotgun (WGS) entry which is preliminary data.</text>
</comment>